<dbReference type="EMBL" id="CP038267">
    <property type="protein sequence ID" value="QBR92764.1"/>
    <property type="molecule type" value="Genomic_DNA"/>
</dbReference>
<dbReference type="SUPFAM" id="SSF52540">
    <property type="entry name" value="P-loop containing nucleoside triphosphate hydrolases"/>
    <property type="match status" value="1"/>
</dbReference>
<evidence type="ECO:0000256" key="1">
    <source>
        <dbReference type="SAM" id="MobiDB-lite"/>
    </source>
</evidence>
<name>A0A4P7GLR0_9ACTN</name>
<protein>
    <submittedName>
        <fullName evidence="3">ATP-binding protein</fullName>
    </submittedName>
</protein>
<dbReference type="RefSeq" id="WP_135077504.1">
    <property type="nucleotide sequence ID" value="NZ_CP038267.1"/>
</dbReference>
<gene>
    <name evidence="3" type="ORF">EXE57_11135</name>
</gene>
<dbReference type="Pfam" id="PF13191">
    <property type="entry name" value="AAA_16"/>
    <property type="match status" value="1"/>
</dbReference>
<keyword evidence="3" id="KW-0547">Nucleotide-binding</keyword>
<dbReference type="InterPro" id="IPR041664">
    <property type="entry name" value="AAA_16"/>
</dbReference>
<reference evidence="3 4" key="1">
    <citation type="submission" date="2019-03" db="EMBL/GenBank/DDBJ databases">
        <title>Three New Species of Nocardioides, Nocardioides euryhalodurans sp. nov., Nocardioides seonyuensis sp. nov. and Nocardioides eburneoflavus sp. nov., Iolated from Soil.</title>
        <authorList>
            <person name="Roh S.G."/>
            <person name="Lee C."/>
            <person name="Kim M.-K."/>
            <person name="Kim S.B."/>
        </authorList>
    </citation>
    <scope>NUCLEOTIDE SEQUENCE [LARGE SCALE GENOMIC DNA]</scope>
    <source>
        <strain evidence="3 4">MMS17-SY117</strain>
    </source>
</reference>
<dbReference type="Gene3D" id="3.40.50.300">
    <property type="entry name" value="P-loop containing nucleotide triphosphate hydrolases"/>
    <property type="match status" value="1"/>
</dbReference>
<dbReference type="InterPro" id="IPR003593">
    <property type="entry name" value="AAA+_ATPase"/>
</dbReference>
<keyword evidence="4" id="KW-1185">Reference proteome</keyword>
<proteinExistence type="predicted"/>
<dbReference type="GO" id="GO:0005524">
    <property type="term" value="F:ATP binding"/>
    <property type="evidence" value="ECO:0007669"/>
    <property type="project" value="UniProtKB-KW"/>
</dbReference>
<sequence length="791" mass="85277">MAAGGRAGGAAPRPRLGAGDGDSPRAAAPAPTGSRLIGRDALLGQVRAQLDEGRSVLLHGEAGIGKTSLLRQLHRDVPDAVLVSAAAAGTPYSLLHDLLDVHAGARDDPDWADFRSRRRAPDETGDLHLLAEDLADRYLVGSAVLMVDDAETVDLLSLQLLRRLVGRGTQLVVARRPGRRLLREWSALAPVELQVGPLSDDETRQLVARIRPGAVLDDDQLAAIGGVPLLAEHAVSTELGLDAVGERLLAPLGEDARAGARTLAVVQTPVPVAALSSLVGTEAVEELLVSRVLEVHGDRIRFLHPRLEEGLRRSLGYVGCTAVLRDVLESGWDAPALVVADAVEELEPALPSALVARWALAAGQESLLGGDLDGAARHLERAAADDDPARARQARTLLARSLVAAGRIVDARLLLMPLMDELRAEGLDEELARCIDDYIGMLRLDGGEMHVVERHTRWLLGRDRLAPDRRVAVLDALTRSVDVAQLAARTEELLAECERAGSPYSQFCALEAQWRLSHYRGEEPTRRARFAMQALDLAAQLADTELEVRMTRHLLDDLVALGWGEELAARLARLEEISRTRRHAQARWWVQLMSVDTLLRRGKAEDALLAAREAHDAWPRVPEQLRVELLQLQSLVILFVLGDWEQLAAALHEVTDGPDSLWIPDLVPATALLLCRVVAGQAGPDEVATGLDRVVAAPAGWRRVAELALAGRAAVAAGVPAPRLREALEPYGKCWVTFGPAVCSLGPVATVLSGLATLDGDTGSAKYWAAHARMRCTSMDASWWLSEVPDT</sequence>
<feature type="domain" description="AAA+ ATPase" evidence="2">
    <location>
        <begin position="52"/>
        <end position="199"/>
    </location>
</feature>
<dbReference type="InterPro" id="IPR027417">
    <property type="entry name" value="P-loop_NTPase"/>
</dbReference>
<evidence type="ECO:0000313" key="3">
    <source>
        <dbReference type="EMBL" id="QBR92764.1"/>
    </source>
</evidence>
<organism evidence="3 4">
    <name type="scientific">Nocardioides euryhalodurans</name>
    <dbReference type="NCBI Taxonomy" id="2518370"/>
    <lineage>
        <taxon>Bacteria</taxon>
        <taxon>Bacillati</taxon>
        <taxon>Actinomycetota</taxon>
        <taxon>Actinomycetes</taxon>
        <taxon>Propionibacteriales</taxon>
        <taxon>Nocardioidaceae</taxon>
        <taxon>Nocardioides</taxon>
    </lineage>
</organism>
<dbReference type="SMART" id="SM00382">
    <property type="entry name" value="AAA"/>
    <property type="match status" value="1"/>
</dbReference>
<accession>A0A4P7GLR0</accession>
<evidence type="ECO:0000313" key="4">
    <source>
        <dbReference type="Proteomes" id="UP000294894"/>
    </source>
</evidence>
<dbReference type="KEGG" id="noy:EXE57_11135"/>
<dbReference type="Proteomes" id="UP000294894">
    <property type="component" value="Chromosome"/>
</dbReference>
<evidence type="ECO:0000259" key="2">
    <source>
        <dbReference type="SMART" id="SM00382"/>
    </source>
</evidence>
<dbReference type="OrthoDB" id="3691954at2"/>
<keyword evidence="3" id="KW-0067">ATP-binding</keyword>
<dbReference type="AlphaFoldDB" id="A0A4P7GLR0"/>
<feature type="region of interest" description="Disordered" evidence="1">
    <location>
        <begin position="1"/>
        <end position="34"/>
    </location>
</feature>